<dbReference type="InterPro" id="IPR011009">
    <property type="entry name" value="Kinase-like_dom_sf"/>
</dbReference>
<feature type="domain" description="Protein kinase" evidence="1">
    <location>
        <begin position="53"/>
        <end position="401"/>
    </location>
</feature>
<organism evidence="2 3">
    <name type="scientific">Exidia glandulosa HHB12029</name>
    <dbReference type="NCBI Taxonomy" id="1314781"/>
    <lineage>
        <taxon>Eukaryota</taxon>
        <taxon>Fungi</taxon>
        <taxon>Dikarya</taxon>
        <taxon>Basidiomycota</taxon>
        <taxon>Agaricomycotina</taxon>
        <taxon>Agaricomycetes</taxon>
        <taxon>Auriculariales</taxon>
        <taxon>Exidiaceae</taxon>
        <taxon>Exidia</taxon>
    </lineage>
</organism>
<reference evidence="2 3" key="1">
    <citation type="journal article" date="2016" name="Mol. Biol. Evol.">
        <title>Comparative Genomics of Early-Diverging Mushroom-Forming Fungi Provides Insights into the Origins of Lignocellulose Decay Capabilities.</title>
        <authorList>
            <person name="Nagy L.G."/>
            <person name="Riley R."/>
            <person name="Tritt A."/>
            <person name="Adam C."/>
            <person name="Daum C."/>
            <person name="Floudas D."/>
            <person name="Sun H."/>
            <person name="Yadav J.S."/>
            <person name="Pangilinan J."/>
            <person name="Larsson K.H."/>
            <person name="Matsuura K."/>
            <person name="Barry K."/>
            <person name="Labutti K."/>
            <person name="Kuo R."/>
            <person name="Ohm R.A."/>
            <person name="Bhattacharya S.S."/>
            <person name="Shirouzu T."/>
            <person name="Yoshinaga Y."/>
            <person name="Martin F.M."/>
            <person name="Grigoriev I.V."/>
            <person name="Hibbett D.S."/>
        </authorList>
    </citation>
    <scope>NUCLEOTIDE SEQUENCE [LARGE SCALE GENOMIC DNA]</scope>
    <source>
        <strain evidence="2 3">HHB12029</strain>
    </source>
</reference>
<dbReference type="Proteomes" id="UP000077266">
    <property type="component" value="Unassembled WGS sequence"/>
</dbReference>
<dbReference type="EMBL" id="KV426123">
    <property type="protein sequence ID" value="KZV87514.1"/>
    <property type="molecule type" value="Genomic_DNA"/>
</dbReference>
<name>A0A165ER86_EXIGL</name>
<dbReference type="GO" id="GO:0005634">
    <property type="term" value="C:nucleus"/>
    <property type="evidence" value="ECO:0007669"/>
    <property type="project" value="TreeGrafter"/>
</dbReference>
<dbReference type="PANTHER" id="PTHR44167">
    <property type="entry name" value="OVARIAN-SPECIFIC SERINE/THREONINE-PROTEIN KINASE LOK-RELATED"/>
    <property type="match status" value="1"/>
</dbReference>
<evidence type="ECO:0000313" key="2">
    <source>
        <dbReference type="EMBL" id="KZV87514.1"/>
    </source>
</evidence>
<protein>
    <recommendedName>
        <fullName evidence="1">Protein kinase domain-containing protein</fullName>
    </recommendedName>
</protein>
<dbReference type="Pfam" id="PF00069">
    <property type="entry name" value="Pkinase"/>
    <property type="match status" value="1"/>
</dbReference>
<dbReference type="STRING" id="1314781.A0A165ER86"/>
<dbReference type="OrthoDB" id="5987198at2759"/>
<dbReference type="SMART" id="SM00220">
    <property type="entry name" value="S_TKc"/>
    <property type="match status" value="1"/>
</dbReference>
<dbReference type="InParanoid" id="A0A165ER86"/>
<dbReference type="AlphaFoldDB" id="A0A165ER86"/>
<dbReference type="GO" id="GO:0004674">
    <property type="term" value="F:protein serine/threonine kinase activity"/>
    <property type="evidence" value="ECO:0007669"/>
    <property type="project" value="TreeGrafter"/>
</dbReference>
<dbReference type="GO" id="GO:0005524">
    <property type="term" value="F:ATP binding"/>
    <property type="evidence" value="ECO:0007669"/>
    <property type="project" value="InterPro"/>
</dbReference>
<evidence type="ECO:0000313" key="3">
    <source>
        <dbReference type="Proteomes" id="UP000077266"/>
    </source>
</evidence>
<dbReference type="SUPFAM" id="SSF56112">
    <property type="entry name" value="Protein kinase-like (PK-like)"/>
    <property type="match status" value="1"/>
</dbReference>
<evidence type="ECO:0000259" key="1">
    <source>
        <dbReference type="PROSITE" id="PS50011"/>
    </source>
</evidence>
<dbReference type="PROSITE" id="PS50011">
    <property type="entry name" value="PROTEIN_KINASE_DOM"/>
    <property type="match status" value="1"/>
</dbReference>
<dbReference type="Gene3D" id="1.10.510.10">
    <property type="entry name" value="Transferase(Phosphotransferase) domain 1"/>
    <property type="match status" value="1"/>
</dbReference>
<dbReference type="PANTHER" id="PTHR44167:SF24">
    <property type="entry name" value="SERINE_THREONINE-PROTEIN KINASE CHK2"/>
    <property type="match status" value="1"/>
</dbReference>
<gene>
    <name evidence="2" type="ORF">EXIGLDRAFT_752196</name>
</gene>
<accession>A0A165ER86</accession>
<dbReference type="InterPro" id="IPR000719">
    <property type="entry name" value="Prot_kinase_dom"/>
</dbReference>
<keyword evidence="3" id="KW-1185">Reference proteome</keyword>
<proteinExistence type="predicted"/>
<dbReference type="GO" id="GO:0044773">
    <property type="term" value="P:mitotic DNA damage checkpoint signaling"/>
    <property type="evidence" value="ECO:0007669"/>
    <property type="project" value="TreeGrafter"/>
</dbReference>
<sequence>MPRPLKHPKPDFALQPSEHWWSDHYDEFLARGYRLRERYNRKVMDAWLVHSEFDDYEARGRGLLDIPDDDRTASVGMDAVRTSRNDGLVWIKLLRLEESVDSLENLRVEDVREGLINNVFVAHPDPFDHCVPLADIFLAHDKPLAELTASDVKFTCVCLVYPWGMLVDRHPWRMAAEAISFVQQLLEGLVYLHRLNIAHRDIHPRNIVMSLVPIFLDVDPVRNLRMQLDDAPYRDRIEVPATYWYIDFGLSTHFSDDNHIVEWEAGVLLLPEVFGMDSPPRGSKPTRTPYDALAGDVWQLGSTFKFFFENSIPSLCPLLDAMTQSDPSKRPTAEQCLADFHARTDRLSRWQLLRPVRDAHYILRQPVSGKVRRLCFLMRWKEYFRLLWKAIRLGLPKRETS</sequence>